<dbReference type="GO" id="GO:0016121">
    <property type="term" value="P:carotene catabolic process"/>
    <property type="evidence" value="ECO:0007669"/>
    <property type="project" value="TreeGrafter"/>
</dbReference>
<keyword evidence="4 5" id="KW-0408">Iron</keyword>
<evidence type="ECO:0000256" key="5">
    <source>
        <dbReference type="PIRSR" id="PIRSR604294-1"/>
    </source>
</evidence>
<evidence type="ECO:0000256" key="3">
    <source>
        <dbReference type="ARBA" id="ARBA00022964"/>
    </source>
</evidence>
<keyword evidence="7" id="KW-1185">Reference proteome</keyword>
<name>A0A3S3PTG1_9MAGN</name>
<comment type="cofactor">
    <cofactor evidence="5">
        <name>Fe(2+)</name>
        <dbReference type="ChEBI" id="CHEBI:29033"/>
    </cofactor>
    <text evidence="5">Binds 1 Fe(2+) ion per subunit.</text>
</comment>
<dbReference type="AlphaFoldDB" id="A0A3S3PTG1"/>
<dbReference type="Pfam" id="PF03055">
    <property type="entry name" value="RPE65"/>
    <property type="match status" value="1"/>
</dbReference>
<dbReference type="GO" id="GO:0010436">
    <property type="term" value="F:carotenoid dioxygenase activity"/>
    <property type="evidence" value="ECO:0007669"/>
    <property type="project" value="TreeGrafter"/>
</dbReference>
<comment type="similarity">
    <text evidence="1">Belongs to the carotenoid oxygenase family.</text>
</comment>
<dbReference type="PANTHER" id="PTHR10543:SF101">
    <property type="entry name" value="9-CIS-EPOXYCAROTENOID DIOXYGENASE NCED6, CHLOROPLASTIC"/>
    <property type="match status" value="1"/>
</dbReference>
<dbReference type="GO" id="GO:0009570">
    <property type="term" value="C:chloroplast stroma"/>
    <property type="evidence" value="ECO:0007669"/>
    <property type="project" value="TreeGrafter"/>
</dbReference>
<dbReference type="PANTHER" id="PTHR10543">
    <property type="entry name" value="BETA-CAROTENE DIOXYGENASE"/>
    <property type="match status" value="1"/>
</dbReference>
<feature type="binding site" evidence="5">
    <location>
        <position position="99"/>
    </location>
    <ligand>
        <name>Fe cation</name>
        <dbReference type="ChEBI" id="CHEBI:24875"/>
        <note>catalytic</note>
    </ligand>
</feature>
<protein>
    <submittedName>
        <fullName evidence="6">9-cis-epoxycarotenoid dioxygenase NCED6, chloroplastic</fullName>
    </submittedName>
</protein>
<proteinExistence type="inferred from homology"/>
<sequence>MSEAALGRAFFPKPIGELHGHPGVARLALFYARAAWGLVDASQGTGVANAGMVYFNGRLLAMSEDDLPYQVVITSDGDLQTNGRFDFDGQLKSTTMIAHPKVDPITGSSSLSATM</sequence>
<dbReference type="EMBL" id="QPKB01000013">
    <property type="protein sequence ID" value="RWR97327.1"/>
    <property type="molecule type" value="Genomic_DNA"/>
</dbReference>
<keyword evidence="3 6" id="KW-0223">Dioxygenase</keyword>
<gene>
    <name evidence="6" type="ORF">CKAN_02675500</name>
</gene>
<evidence type="ECO:0000256" key="1">
    <source>
        <dbReference type="ARBA" id="ARBA00006787"/>
    </source>
</evidence>
<evidence type="ECO:0000256" key="2">
    <source>
        <dbReference type="ARBA" id="ARBA00022723"/>
    </source>
</evidence>
<accession>A0A3S3PTG1</accession>
<dbReference type="GO" id="GO:0046872">
    <property type="term" value="F:metal ion binding"/>
    <property type="evidence" value="ECO:0007669"/>
    <property type="project" value="UniProtKB-KW"/>
</dbReference>
<dbReference type="Proteomes" id="UP000283530">
    <property type="component" value="Unassembled WGS sequence"/>
</dbReference>
<keyword evidence="3 6" id="KW-0560">Oxidoreductase</keyword>
<dbReference type="OrthoDB" id="1609774at2759"/>
<keyword evidence="2 5" id="KW-0479">Metal-binding</keyword>
<evidence type="ECO:0000256" key="4">
    <source>
        <dbReference type="ARBA" id="ARBA00023004"/>
    </source>
</evidence>
<comment type="caution">
    <text evidence="6">The sequence shown here is derived from an EMBL/GenBank/DDBJ whole genome shotgun (WGS) entry which is preliminary data.</text>
</comment>
<organism evidence="6 7">
    <name type="scientific">Cinnamomum micranthum f. kanehirae</name>
    <dbReference type="NCBI Taxonomy" id="337451"/>
    <lineage>
        <taxon>Eukaryota</taxon>
        <taxon>Viridiplantae</taxon>
        <taxon>Streptophyta</taxon>
        <taxon>Embryophyta</taxon>
        <taxon>Tracheophyta</taxon>
        <taxon>Spermatophyta</taxon>
        <taxon>Magnoliopsida</taxon>
        <taxon>Magnoliidae</taxon>
        <taxon>Laurales</taxon>
        <taxon>Lauraceae</taxon>
        <taxon>Cinnamomum</taxon>
    </lineage>
</organism>
<dbReference type="STRING" id="337451.A0A3S3PTG1"/>
<evidence type="ECO:0000313" key="6">
    <source>
        <dbReference type="EMBL" id="RWR97327.1"/>
    </source>
</evidence>
<reference evidence="6 7" key="1">
    <citation type="journal article" date="2019" name="Nat. Plants">
        <title>Stout camphor tree genome fills gaps in understanding of flowering plant genome evolution.</title>
        <authorList>
            <person name="Chaw S.M."/>
            <person name="Liu Y.C."/>
            <person name="Wu Y.W."/>
            <person name="Wang H.Y."/>
            <person name="Lin C.I."/>
            <person name="Wu C.S."/>
            <person name="Ke H.M."/>
            <person name="Chang L.Y."/>
            <person name="Hsu C.Y."/>
            <person name="Yang H.T."/>
            <person name="Sudianto E."/>
            <person name="Hsu M.H."/>
            <person name="Wu K.P."/>
            <person name="Wang L.N."/>
            <person name="Leebens-Mack J.H."/>
            <person name="Tsai I.J."/>
        </authorList>
    </citation>
    <scope>NUCLEOTIDE SEQUENCE [LARGE SCALE GENOMIC DNA]</scope>
    <source>
        <strain evidence="7">cv. Chaw 1501</strain>
        <tissue evidence="6">Young leaves</tissue>
    </source>
</reference>
<evidence type="ECO:0000313" key="7">
    <source>
        <dbReference type="Proteomes" id="UP000283530"/>
    </source>
</evidence>
<dbReference type="InterPro" id="IPR004294">
    <property type="entry name" value="Carotenoid_Oase"/>
</dbReference>